<keyword evidence="4" id="KW-0044">Antibiotic</keyword>
<dbReference type="GO" id="GO:0042742">
    <property type="term" value="P:defense response to bacterium"/>
    <property type="evidence" value="ECO:0007669"/>
    <property type="project" value="UniProtKB-KW"/>
</dbReference>
<evidence type="ECO:0000256" key="3">
    <source>
        <dbReference type="ARBA" id="ARBA00022529"/>
    </source>
</evidence>
<accession>A0A150K7I6</accession>
<dbReference type="GeneID" id="93258771"/>
<evidence type="ECO:0000256" key="5">
    <source>
        <dbReference type="ARBA" id="ARBA00023048"/>
    </source>
</evidence>
<evidence type="ECO:0000256" key="1">
    <source>
        <dbReference type="ARBA" id="ARBA00004613"/>
    </source>
</evidence>
<protein>
    <submittedName>
        <fullName evidence="6">Circular bacteriocin, circularin A/uberolysin family</fullName>
    </submittedName>
</protein>
<reference evidence="7" key="1">
    <citation type="submission" date="2016-01" db="EMBL/GenBank/DDBJ databases">
        <authorList>
            <person name="Mitreva M."/>
            <person name="Pepin K.H."/>
            <person name="Mihindukulasuriya K.A."/>
            <person name="Fulton R."/>
            <person name="Fronick C."/>
            <person name="O'Laughlin M."/>
            <person name="Miner T."/>
            <person name="Herter B."/>
            <person name="Rosa B.A."/>
            <person name="Cordes M."/>
            <person name="Tomlinson C."/>
            <person name="Wollam A."/>
            <person name="Palsikar V.B."/>
            <person name="Mardis E.R."/>
            <person name="Wilson R.K."/>
        </authorList>
    </citation>
    <scope>NUCLEOTIDE SEQUENCE [LARGE SCALE GENOMIC DNA]</scope>
    <source>
        <strain evidence="7">GED7749B</strain>
    </source>
</reference>
<gene>
    <name evidence="6" type="ORF">HMPREF3213_02488</name>
</gene>
<dbReference type="PATRIC" id="fig|1398.22.peg.2489"/>
<organism evidence="6 7">
    <name type="scientific">Heyndrickxia coagulans</name>
    <name type="common">Weizmannia coagulans</name>
    <dbReference type="NCBI Taxonomy" id="1398"/>
    <lineage>
        <taxon>Bacteria</taxon>
        <taxon>Bacillati</taxon>
        <taxon>Bacillota</taxon>
        <taxon>Bacilli</taxon>
        <taxon>Bacillales</taxon>
        <taxon>Bacillaceae</taxon>
        <taxon>Heyndrickxia</taxon>
    </lineage>
</organism>
<evidence type="ECO:0000256" key="4">
    <source>
        <dbReference type="ARBA" id="ARBA00023022"/>
    </source>
</evidence>
<dbReference type="RefSeq" id="WP_035190623.1">
    <property type="nucleotide sequence ID" value="NZ_CP058594.1"/>
</dbReference>
<keyword evidence="3" id="KW-0929">Antimicrobial</keyword>
<dbReference type="AlphaFoldDB" id="A0A150K7I6"/>
<dbReference type="GO" id="GO:0031640">
    <property type="term" value="P:killing of cells of another organism"/>
    <property type="evidence" value="ECO:0007669"/>
    <property type="project" value="UniProtKB-KW"/>
</dbReference>
<comment type="subcellular location">
    <subcellularLocation>
        <location evidence="1">Secreted</location>
    </subcellularLocation>
</comment>
<dbReference type="InterPro" id="IPR020038">
    <property type="entry name" value="Circ_bacteriocin"/>
</dbReference>
<dbReference type="EMBL" id="LRPN01000109">
    <property type="protein sequence ID" value="KWZ79712.1"/>
    <property type="molecule type" value="Genomic_DNA"/>
</dbReference>
<dbReference type="Pfam" id="PF09221">
    <property type="entry name" value="Bacteriocin_IId"/>
    <property type="match status" value="1"/>
</dbReference>
<evidence type="ECO:0000256" key="2">
    <source>
        <dbReference type="ARBA" id="ARBA00022525"/>
    </source>
</evidence>
<dbReference type="Gene3D" id="1.20.225.10">
    <property type="entry name" value="Bacteriocin AS-48"/>
    <property type="match status" value="1"/>
</dbReference>
<dbReference type="NCBIfam" id="TIGR03651">
    <property type="entry name" value="circ_ocin_uber"/>
    <property type="match status" value="1"/>
</dbReference>
<proteinExistence type="predicted"/>
<name>A0A150K7I6_HEYCO</name>
<dbReference type="Proteomes" id="UP000070376">
    <property type="component" value="Unassembled WGS sequence"/>
</dbReference>
<keyword evidence="5" id="KW-0078">Bacteriocin</keyword>
<evidence type="ECO:0000313" key="7">
    <source>
        <dbReference type="Proteomes" id="UP000070376"/>
    </source>
</evidence>
<keyword evidence="2" id="KW-0964">Secreted</keyword>
<sequence length="112" mass="11546">MVNSLSNKKRVFLFVVIGLVLATLSSVAYISTLQITIHQTAVLPGNAYLASTLGISTAAAKKAIDIIDTASTIASIISLIGVVTGAGAISYAVVATAKAMIKKYGKKYAAAW</sequence>
<dbReference type="InterPro" id="IPR009086">
    <property type="entry name" value="Bacteriocin_AS48"/>
</dbReference>
<dbReference type="GO" id="GO:0005576">
    <property type="term" value="C:extracellular region"/>
    <property type="evidence" value="ECO:0007669"/>
    <property type="project" value="UniProtKB-SubCell"/>
</dbReference>
<evidence type="ECO:0000313" key="6">
    <source>
        <dbReference type="EMBL" id="KWZ79712.1"/>
    </source>
</evidence>
<comment type="caution">
    <text evidence="6">The sequence shown here is derived from an EMBL/GenBank/DDBJ whole genome shotgun (WGS) entry which is preliminary data.</text>
</comment>